<comment type="caution">
    <text evidence="1">The sequence shown here is derived from an EMBL/GenBank/DDBJ whole genome shotgun (WGS) entry which is preliminary data.</text>
</comment>
<proteinExistence type="predicted"/>
<dbReference type="EMBL" id="JAIWYP010000005">
    <property type="protein sequence ID" value="KAH3825635.1"/>
    <property type="molecule type" value="Genomic_DNA"/>
</dbReference>
<keyword evidence="2" id="KW-1185">Reference proteome</keyword>
<sequence>MSFRSIYFFRQVMGEMLEVETSFKYLDATLSKDGTCRCPNENKHDDRSYFQTKQVVDNQFNQLQRRYSLHKSLVVSILLYDGGQNTQDTDI</sequence>
<organism evidence="1 2">
    <name type="scientific">Dreissena polymorpha</name>
    <name type="common">Zebra mussel</name>
    <name type="synonym">Mytilus polymorpha</name>
    <dbReference type="NCBI Taxonomy" id="45954"/>
    <lineage>
        <taxon>Eukaryota</taxon>
        <taxon>Metazoa</taxon>
        <taxon>Spiralia</taxon>
        <taxon>Lophotrochozoa</taxon>
        <taxon>Mollusca</taxon>
        <taxon>Bivalvia</taxon>
        <taxon>Autobranchia</taxon>
        <taxon>Heteroconchia</taxon>
        <taxon>Euheterodonta</taxon>
        <taxon>Imparidentia</taxon>
        <taxon>Neoheterodontei</taxon>
        <taxon>Myida</taxon>
        <taxon>Dreissenoidea</taxon>
        <taxon>Dreissenidae</taxon>
        <taxon>Dreissena</taxon>
    </lineage>
</organism>
<accession>A0A9D4JUX0</accession>
<evidence type="ECO:0000313" key="2">
    <source>
        <dbReference type="Proteomes" id="UP000828390"/>
    </source>
</evidence>
<dbReference type="Proteomes" id="UP000828390">
    <property type="component" value="Unassembled WGS sequence"/>
</dbReference>
<gene>
    <name evidence="1" type="ORF">DPMN_127516</name>
</gene>
<protein>
    <submittedName>
        <fullName evidence="1">Uncharacterized protein</fullName>
    </submittedName>
</protein>
<dbReference type="AlphaFoldDB" id="A0A9D4JUX0"/>
<reference evidence="1" key="1">
    <citation type="journal article" date="2019" name="bioRxiv">
        <title>The Genome of the Zebra Mussel, Dreissena polymorpha: A Resource for Invasive Species Research.</title>
        <authorList>
            <person name="McCartney M.A."/>
            <person name="Auch B."/>
            <person name="Kono T."/>
            <person name="Mallez S."/>
            <person name="Zhang Y."/>
            <person name="Obille A."/>
            <person name="Becker A."/>
            <person name="Abrahante J.E."/>
            <person name="Garbe J."/>
            <person name="Badalamenti J.P."/>
            <person name="Herman A."/>
            <person name="Mangelson H."/>
            <person name="Liachko I."/>
            <person name="Sullivan S."/>
            <person name="Sone E.D."/>
            <person name="Koren S."/>
            <person name="Silverstein K.A.T."/>
            <person name="Beckman K.B."/>
            <person name="Gohl D.M."/>
        </authorList>
    </citation>
    <scope>NUCLEOTIDE SEQUENCE</scope>
    <source>
        <strain evidence="1">Duluth1</strain>
        <tissue evidence="1">Whole animal</tissue>
    </source>
</reference>
<name>A0A9D4JUX0_DREPO</name>
<evidence type="ECO:0000313" key="1">
    <source>
        <dbReference type="EMBL" id="KAH3825635.1"/>
    </source>
</evidence>
<reference evidence="1" key="2">
    <citation type="submission" date="2020-11" db="EMBL/GenBank/DDBJ databases">
        <authorList>
            <person name="McCartney M.A."/>
            <person name="Auch B."/>
            <person name="Kono T."/>
            <person name="Mallez S."/>
            <person name="Becker A."/>
            <person name="Gohl D.M."/>
            <person name="Silverstein K.A.T."/>
            <person name="Koren S."/>
            <person name="Bechman K.B."/>
            <person name="Herman A."/>
            <person name="Abrahante J.E."/>
            <person name="Garbe J."/>
        </authorList>
    </citation>
    <scope>NUCLEOTIDE SEQUENCE</scope>
    <source>
        <strain evidence="1">Duluth1</strain>
        <tissue evidence="1">Whole animal</tissue>
    </source>
</reference>